<comment type="caution">
    <text evidence="7">The sequence shown here is derived from an EMBL/GenBank/DDBJ whole genome shotgun (WGS) entry which is preliminary data.</text>
</comment>
<organism evidence="7 8">
    <name type="scientific">Microbacterium nanhaiense</name>
    <dbReference type="NCBI Taxonomy" id="1301026"/>
    <lineage>
        <taxon>Bacteria</taxon>
        <taxon>Bacillati</taxon>
        <taxon>Actinomycetota</taxon>
        <taxon>Actinomycetes</taxon>
        <taxon>Micrococcales</taxon>
        <taxon>Microbacteriaceae</taxon>
        <taxon>Microbacterium</taxon>
    </lineage>
</organism>
<dbReference type="SUPFAM" id="SSF48576">
    <property type="entry name" value="Terpenoid synthases"/>
    <property type="match status" value="1"/>
</dbReference>
<evidence type="ECO:0000256" key="6">
    <source>
        <dbReference type="RuleBase" id="RU004466"/>
    </source>
</evidence>
<dbReference type="InterPro" id="IPR008949">
    <property type="entry name" value="Isoprenoid_synthase_dom_sf"/>
</dbReference>
<keyword evidence="8" id="KW-1185">Reference proteome</keyword>
<dbReference type="Gene3D" id="1.10.600.10">
    <property type="entry name" value="Farnesyl Diphosphate Synthase"/>
    <property type="match status" value="1"/>
</dbReference>
<dbReference type="PANTHER" id="PTHR12001">
    <property type="entry name" value="GERANYLGERANYL PYROPHOSPHATE SYNTHASE"/>
    <property type="match status" value="1"/>
</dbReference>
<keyword evidence="5" id="KW-0460">Magnesium</keyword>
<reference evidence="8" key="1">
    <citation type="journal article" date="2019" name="Int. J. Syst. Evol. Microbiol.">
        <title>The Global Catalogue of Microorganisms (GCM) 10K type strain sequencing project: providing services to taxonomists for standard genome sequencing and annotation.</title>
        <authorList>
            <consortium name="The Broad Institute Genomics Platform"/>
            <consortium name="The Broad Institute Genome Sequencing Center for Infectious Disease"/>
            <person name="Wu L."/>
            <person name="Ma J."/>
        </authorList>
    </citation>
    <scope>NUCLEOTIDE SEQUENCE [LARGE SCALE GENOMIC DNA]</scope>
    <source>
        <strain evidence="8">CGMCC 4.7181</strain>
    </source>
</reference>
<evidence type="ECO:0000256" key="4">
    <source>
        <dbReference type="ARBA" id="ARBA00022723"/>
    </source>
</evidence>
<proteinExistence type="inferred from homology"/>
<comment type="cofactor">
    <cofactor evidence="1">
        <name>Mg(2+)</name>
        <dbReference type="ChEBI" id="CHEBI:18420"/>
    </cofactor>
</comment>
<evidence type="ECO:0000256" key="3">
    <source>
        <dbReference type="ARBA" id="ARBA00022679"/>
    </source>
</evidence>
<dbReference type="RefSeq" id="WP_229661104.1">
    <property type="nucleotide sequence ID" value="NZ_BMMQ01000002.1"/>
</dbReference>
<dbReference type="SFLD" id="SFLDS00005">
    <property type="entry name" value="Isoprenoid_Synthase_Type_I"/>
    <property type="match status" value="1"/>
</dbReference>
<dbReference type="InterPro" id="IPR033749">
    <property type="entry name" value="Polyprenyl_synt_CS"/>
</dbReference>
<dbReference type="Pfam" id="PF00348">
    <property type="entry name" value="polyprenyl_synt"/>
    <property type="match status" value="1"/>
</dbReference>
<dbReference type="EMBL" id="BMMQ01000002">
    <property type="protein sequence ID" value="GGO60669.1"/>
    <property type="molecule type" value="Genomic_DNA"/>
</dbReference>
<protein>
    <submittedName>
        <fullName evidence="7">Polyprenyl synthetase</fullName>
    </submittedName>
</protein>
<evidence type="ECO:0000256" key="5">
    <source>
        <dbReference type="ARBA" id="ARBA00022842"/>
    </source>
</evidence>
<evidence type="ECO:0000256" key="1">
    <source>
        <dbReference type="ARBA" id="ARBA00001946"/>
    </source>
</evidence>
<accession>A0ABQ2MX87</accession>
<comment type="similarity">
    <text evidence="2 6">Belongs to the FPP/GGPP synthase family.</text>
</comment>
<dbReference type="CDD" id="cd00685">
    <property type="entry name" value="Trans_IPPS_HT"/>
    <property type="match status" value="1"/>
</dbReference>
<keyword evidence="3 6" id="KW-0808">Transferase</keyword>
<dbReference type="PROSITE" id="PS00723">
    <property type="entry name" value="POLYPRENYL_SYNTHASE_1"/>
    <property type="match status" value="1"/>
</dbReference>
<dbReference type="InterPro" id="IPR000092">
    <property type="entry name" value="Polyprenyl_synt"/>
</dbReference>
<dbReference type="Proteomes" id="UP000638043">
    <property type="component" value="Unassembled WGS sequence"/>
</dbReference>
<gene>
    <name evidence="7" type="ORF">GCM10010910_06650</name>
</gene>
<keyword evidence="4" id="KW-0479">Metal-binding</keyword>
<dbReference type="PROSITE" id="PS00444">
    <property type="entry name" value="POLYPRENYL_SYNTHASE_2"/>
    <property type="match status" value="1"/>
</dbReference>
<evidence type="ECO:0000256" key="2">
    <source>
        <dbReference type="ARBA" id="ARBA00006706"/>
    </source>
</evidence>
<dbReference type="PANTHER" id="PTHR12001:SF85">
    <property type="entry name" value="SHORT CHAIN ISOPRENYL DIPHOSPHATE SYNTHASE"/>
    <property type="match status" value="1"/>
</dbReference>
<sequence length="364" mass="39200">MSTLQDIITDISERLDIFVRDRREEIARDEVLGASDPVVDVLLEHASAALTGGKRLRARFAFWGWRAAGAASSPESIIALGAALEVFQAAALVHDDIVDNSDTRRGAPSTWRALESAHRGRGWSGSSEEFGRTGAILLGDLLLGWSDDLFEEALDDVEAAAARRARAQYARMRRDVTLGQFLDVAGEAAWPTTPDALHADRARRIAVLKSARYSVQQPLLLGADIGAATSEVRTALSEIGHPLGLAFQLRDDVLGAFGDPGLTGKPAGDDLTEGKRTLLVAYARERMDPASRAAFDARLGSPMSGEEIAQLQSLIRETGALDRVEREIADYAQRARDAIAAADFDDLAARELDDLVTATTVRAA</sequence>
<evidence type="ECO:0000313" key="7">
    <source>
        <dbReference type="EMBL" id="GGO60669.1"/>
    </source>
</evidence>
<evidence type="ECO:0000313" key="8">
    <source>
        <dbReference type="Proteomes" id="UP000638043"/>
    </source>
</evidence>
<name>A0ABQ2MX87_9MICO</name>